<proteinExistence type="predicted"/>
<accession>A0A699JN52</accession>
<dbReference type="InterPro" id="IPR036691">
    <property type="entry name" value="Endo/exonu/phosph_ase_sf"/>
</dbReference>
<name>A0A699JN52_TANCI</name>
<feature type="non-terminal residue" evidence="1">
    <location>
        <position position="219"/>
    </location>
</feature>
<dbReference type="SUPFAM" id="SSF56219">
    <property type="entry name" value="DNase I-like"/>
    <property type="match status" value="1"/>
</dbReference>
<comment type="caution">
    <text evidence="1">The sequence shown here is derived from an EMBL/GenBank/DDBJ whole genome shotgun (WGS) entry which is preliminary data.</text>
</comment>
<reference evidence="1" key="1">
    <citation type="journal article" date="2019" name="Sci. Rep.">
        <title>Draft genome of Tanacetum cinerariifolium, the natural source of mosquito coil.</title>
        <authorList>
            <person name="Yamashiro T."/>
            <person name="Shiraishi A."/>
            <person name="Satake H."/>
            <person name="Nakayama K."/>
        </authorList>
    </citation>
    <scope>NUCLEOTIDE SEQUENCE</scope>
</reference>
<organism evidence="1">
    <name type="scientific">Tanacetum cinerariifolium</name>
    <name type="common">Dalmatian daisy</name>
    <name type="synonym">Chrysanthemum cinerariifolium</name>
    <dbReference type="NCBI Taxonomy" id="118510"/>
    <lineage>
        <taxon>Eukaryota</taxon>
        <taxon>Viridiplantae</taxon>
        <taxon>Streptophyta</taxon>
        <taxon>Embryophyta</taxon>
        <taxon>Tracheophyta</taxon>
        <taxon>Spermatophyta</taxon>
        <taxon>Magnoliopsida</taxon>
        <taxon>eudicotyledons</taxon>
        <taxon>Gunneridae</taxon>
        <taxon>Pentapetalae</taxon>
        <taxon>asterids</taxon>
        <taxon>campanulids</taxon>
        <taxon>Asterales</taxon>
        <taxon>Asteraceae</taxon>
        <taxon>Asteroideae</taxon>
        <taxon>Anthemideae</taxon>
        <taxon>Anthemidinae</taxon>
        <taxon>Tanacetum</taxon>
    </lineage>
</organism>
<protein>
    <submittedName>
        <fullName evidence="1">Cytochrome P450</fullName>
    </submittedName>
</protein>
<sequence>MFRCARLDPYEVIFGQYDWRLLPRGFEVQSNMGCWGKGLALFRNSKGIVAIWDNMLFTISSSLEGDGFLAIEAVEGYYSIVSIHNTLTIVLGDFNEVRNVDERKGTMFDPRGASRFNNFILSLGLIDLPMGAKRFTRMNNLGIELSKIDRIIVSQQEFKLERGLCQGDPLSPFIFILALEALNVAILEATDNNIFKAINVGKDKIQVSHLQFVDDALIL</sequence>
<dbReference type="AlphaFoldDB" id="A0A699JN52"/>
<gene>
    <name evidence="1" type="ORF">Tci_616492</name>
</gene>
<dbReference type="Gene3D" id="3.60.10.10">
    <property type="entry name" value="Endonuclease/exonuclease/phosphatase"/>
    <property type="match status" value="1"/>
</dbReference>
<evidence type="ECO:0000313" key="1">
    <source>
        <dbReference type="EMBL" id="GFA44520.1"/>
    </source>
</evidence>
<dbReference type="EMBL" id="BKCJ010425293">
    <property type="protein sequence ID" value="GFA44520.1"/>
    <property type="molecule type" value="Genomic_DNA"/>
</dbReference>